<name>A0AA39IE79_9AGAR</name>
<proteinExistence type="predicted"/>
<evidence type="ECO:0000313" key="1">
    <source>
        <dbReference type="EMBL" id="KAK0421619.1"/>
    </source>
</evidence>
<reference evidence="1" key="1">
    <citation type="submission" date="2023-06" db="EMBL/GenBank/DDBJ databases">
        <authorList>
            <consortium name="Lawrence Berkeley National Laboratory"/>
            <person name="Ahrendt S."/>
            <person name="Sahu N."/>
            <person name="Indic B."/>
            <person name="Wong-Bajracharya J."/>
            <person name="Merenyi Z."/>
            <person name="Ke H.-M."/>
            <person name="Monk M."/>
            <person name="Kocsube S."/>
            <person name="Drula E."/>
            <person name="Lipzen A."/>
            <person name="Balint B."/>
            <person name="Henrissat B."/>
            <person name="Andreopoulos B."/>
            <person name="Martin F.M."/>
            <person name="Harder C.B."/>
            <person name="Rigling D."/>
            <person name="Ford K.L."/>
            <person name="Foster G.D."/>
            <person name="Pangilinan J."/>
            <person name="Papanicolaou A."/>
            <person name="Barry K."/>
            <person name="LaButti K."/>
            <person name="Viragh M."/>
            <person name="Koriabine M."/>
            <person name="Yan M."/>
            <person name="Riley R."/>
            <person name="Champramary S."/>
            <person name="Plett K.L."/>
            <person name="Tsai I.J."/>
            <person name="Slot J."/>
            <person name="Sipos G."/>
            <person name="Plett J."/>
            <person name="Nagy L.G."/>
            <person name="Grigoriev I.V."/>
        </authorList>
    </citation>
    <scope>NUCLEOTIDE SEQUENCE</scope>
    <source>
        <strain evidence="1">FPL87.14</strain>
    </source>
</reference>
<comment type="caution">
    <text evidence="1">The sequence shown here is derived from an EMBL/GenBank/DDBJ whole genome shotgun (WGS) entry which is preliminary data.</text>
</comment>
<dbReference type="EMBL" id="JAUEPT010000420">
    <property type="protein sequence ID" value="KAK0421619.1"/>
    <property type="molecule type" value="Genomic_DNA"/>
</dbReference>
<organism evidence="1 2">
    <name type="scientific">Armillaria borealis</name>
    <dbReference type="NCBI Taxonomy" id="47425"/>
    <lineage>
        <taxon>Eukaryota</taxon>
        <taxon>Fungi</taxon>
        <taxon>Dikarya</taxon>
        <taxon>Basidiomycota</taxon>
        <taxon>Agaricomycotina</taxon>
        <taxon>Agaricomycetes</taxon>
        <taxon>Agaricomycetidae</taxon>
        <taxon>Agaricales</taxon>
        <taxon>Marasmiineae</taxon>
        <taxon>Physalacriaceae</taxon>
        <taxon>Armillaria</taxon>
    </lineage>
</organism>
<dbReference type="Proteomes" id="UP001175226">
    <property type="component" value="Unassembled WGS sequence"/>
</dbReference>
<protein>
    <submittedName>
        <fullName evidence="1">Uncharacterized protein</fullName>
    </submittedName>
</protein>
<sequence length="74" mass="8136">MYELGFIRLIAAAGLQLAVCHIIDIGRLAYKYDETDRLHATCLGKAAPGSSQSVCQMVSLHPCEEQALILEYKP</sequence>
<evidence type="ECO:0000313" key="2">
    <source>
        <dbReference type="Proteomes" id="UP001175226"/>
    </source>
</evidence>
<accession>A0AA39IE79</accession>
<keyword evidence="2" id="KW-1185">Reference proteome</keyword>
<dbReference type="AlphaFoldDB" id="A0AA39IE79"/>
<gene>
    <name evidence="1" type="ORF">EV421DRAFT_1875936</name>
</gene>